<evidence type="ECO:0000256" key="1">
    <source>
        <dbReference type="SAM" id="Phobius"/>
    </source>
</evidence>
<feature type="transmembrane region" description="Helical" evidence="1">
    <location>
        <begin position="514"/>
        <end position="540"/>
    </location>
</feature>
<gene>
    <name evidence="2" type="ORF">dnm_092490</name>
</gene>
<protein>
    <submittedName>
        <fullName evidence="2">Acriflavin resistance protein</fullName>
    </submittedName>
</protein>
<keyword evidence="1" id="KW-0812">Transmembrane</keyword>
<feature type="transmembrane region" description="Helical" evidence="1">
    <location>
        <begin position="882"/>
        <end position="901"/>
    </location>
</feature>
<dbReference type="InterPro" id="IPR027463">
    <property type="entry name" value="AcrB_DN_DC_subdom"/>
</dbReference>
<proteinExistence type="predicted"/>
<feature type="transmembrane region" description="Helical" evidence="1">
    <location>
        <begin position="12"/>
        <end position="29"/>
    </location>
</feature>
<feature type="transmembrane region" description="Helical" evidence="1">
    <location>
        <begin position="467"/>
        <end position="493"/>
    </location>
</feature>
<dbReference type="Gene3D" id="3.30.70.1440">
    <property type="entry name" value="Multidrug efflux transporter AcrB pore domain"/>
    <property type="match status" value="1"/>
</dbReference>
<feature type="transmembrane region" description="Helical" evidence="1">
    <location>
        <begin position="983"/>
        <end position="1005"/>
    </location>
</feature>
<keyword evidence="1" id="KW-1133">Transmembrane helix</keyword>
<feature type="transmembrane region" description="Helical" evidence="1">
    <location>
        <begin position="388"/>
        <end position="415"/>
    </location>
</feature>
<reference evidence="2" key="1">
    <citation type="journal article" date="2021" name="Microb. Physiol.">
        <title>Proteogenomic Insights into the Physiology of Marine, Sulfate-Reducing, Filamentous Desulfonema limicola and Desulfonema magnum.</title>
        <authorList>
            <person name="Schnaars V."/>
            <person name="Wohlbrand L."/>
            <person name="Scheve S."/>
            <person name="Hinrichs C."/>
            <person name="Reinhardt R."/>
            <person name="Rabus R."/>
        </authorList>
    </citation>
    <scope>NUCLEOTIDE SEQUENCE</scope>
    <source>
        <strain evidence="2">4be13</strain>
    </source>
</reference>
<feature type="transmembrane region" description="Helical" evidence="1">
    <location>
        <begin position="336"/>
        <end position="354"/>
    </location>
</feature>
<dbReference type="PRINTS" id="PR00702">
    <property type="entry name" value="ACRIFLAVINRP"/>
</dbReference>
<dbReference type="PANTHER" id="PTHR32063:SF18">
    <property type="entry name" value="CATION EFFLUX SYSTEM PROTEIN"/>
    <property type="match status" value="1"/>
</dbReference>
<feature type="transmembrane region" description="Helical" evidence="1">
    <location>
        <begin position="956"/>
        <end position="977"/>
    </location>
</feature>
<dbReference type="InterPro" id="IPR001036">
    <property type="entry name" value="Acrflvin-R"/>
</dbReference>
<accession>A0A975BX40</accession>
<evidence type="ECO:0000313" key="2">
    <source>
        <dbReference type="EMBL" id="QTA93152.1"/>
    </source>
</evidence>
<evidence type="ECO:0000313" key="3">
    <source>
        <dbReference type="Proteomes" id="UP000663722"/>
    </source>
</evidence>
<dbReference type="EMBL" id="CP061800">
    <property type="protein sequence ID" value="QTA93152.1"/>
    <property type="molecule type" value="Genomic_DNA"/>
</dbReference>
<name>A0A975BX40_9BACT</name>
<sequence>MNLGEHAIHKKTITLMFVILIIGGGFLSYENLGRLEDPEFTIKEALVVTYYPGASPTEVEEEVADIIETAIQQMGQVEKVTSVSRKSMSIVTVEMKDKYDKHTLPQIWDELRRKVGDVQGHLPPGAGPSVVNDDFGDVYGVFFAITGDGYSYREIKDYADDLRRELLLVKDVAKIEFYGVQQEVVYVEMSRSRMTELGVSQRDIYNTLNQQNTVSPAGQVKVGPEYIRISPTGMFESVDEIGKLLVHGGKSDSFITLGDVANITRGYAEPPQTMMRFNGQPAIGLGISTVSGGNVVKMGEAIRKRLDELEANRPIGMELGIVSYQSESVKKSVNSFVLNLAEALAIVIGVLMIFMGIRSGILIGAILLLTVCATFIFMNIFHINLQRISLGALIIALGMLVDNAIVVTEGILIYIQRGKNRIRAAALIVSQTMWPLFGATVVAVFAFSGIGFAPGSVGEFCRSLFQVILISLMMSWVLAVTVTPLFCTMLLTAKPGSENQDLYGGLIFRTYKRFLIICLNWRKLACTLMIGLLALSVYGFGFVKDSFFPSSTRPQFMIDYWRPEGTHITETAKDMEKIEQYLMSMEEVATVASFIGSGATRFTLVYSPEKPDTAYGQLLVTVKDYHTIDGMLPEIRQFLWENFPDAEPKTKKFVLGPGGGAKIKVRFSGPDPKVLRQLSDQAQAIMRGDPMSKDIRDNWRQRVKVIRPEFAEAQARRVGISRSDLNQSLEMSFSGLSVGVYREENKLIPIVSRPPEGERINVDNVNDLQVGSPMTGKMVPISQLVSGDHIKWEDAIIHRQNRMRTITAECDPKIGLASPLFNRLRPQIEAIELPMGYEMEWGGEYEDSTEAQEKLGRVLPVSFLAMIVTVICLFNALRQPMIIFLCVPLAIIGVTAGLLLTGQPFSFMALLGFLSLAGMLIKNAIVLIDQINLEIREGKAPFQAVVESSVSRVRPVSMAAITTVLGMIPLLFDAFFIDMAVTIMFGLTFATVLTLIVVPVLYSIFFRIYEV</sequence>
<dbReference type="RefSeq" id="WP_207680219.1">
    <property type="nucleotide sequence ID" value="NZ_CP061800.1"/>
</dbReference>
<organism evidence="2 3">
    <name type="scientific">Desulfonema magnum</name>
    <dbReference type="NCBI Taxonomy" id="45655"/>
    <lineage>
        <taxon>Bacteria</taxon>
        <taxon>Pseudomonadati</taxon>
        <taxon>Thermodesulfobacteriota</taxon>
        <taxon>Desulfobacteria</taxon>
        <taxon>Desulfobacterales</taxon>
        <taxon>Desulfococcaceae</taxon>
        <taxon>Desulfonema</taxon>
    </lineage>
</organism>
<dbReference type="PANTHER" id="PTHR32063">
    <property type="match status" value="1"/>
</dbReference>
<feature type="transmembrane region" description="Helical" evidence="1">
    <location>
        <begin position="858"/>
        <end position="877"/>
    </location>
</feature>
<dbReference type="GO" id="GO:0042910">
    <property type="term" value="F:xenobiotic transmembrane transporter activity"/>
    <property type="evidence" value="ECO:0007669"/>
    <property type="project" value="TreeGrafter"/>
</dbReference>
<dbReference type="SUPFAM" id="SSF82693">
    <property type="entry name" value="Multidrug efflux transporter AcrB pore domain, PN1, PN2, PC1 and PC2 subdomains"/>
    <property type="match status" value="3"/>
</dbReference>
<dbReference type="Gene3D" id="3.30.70.1320">
    <property type="entry name" value="Multidrug efflux transporter AcrB pore domain like"/>
    <property type="match status" value="1"/>
</dbReference>
<dbReference type="Proteomes" id="UP000663722">
    <property type="component" value="Chromosome"/>
</dbReference>
<keyword evidence="3" id="KW-1185">Reference proteome</keyword>
<dbReference type="Gene3D" id="1.20.1640.10">
    <property type="entry name" value="Multidrug efflux transporter AcrB transmembrane domain"/>
    <property type="match status" value="2"/>
</dbReference>
<dbReference type="GO" id="GO:0005886">
    <property type="term" value="C:plasma membrane"/>
    <property type="evidence" value="ECO:0007669"/>
    <property type="project" value="TreeGrafter"/>
</dbReference>
<dbReference type="SUPFAM" id="SSF82866">
    <property type="entry name" value="Multidrug efflux transporter AcrB transmembrane domain"/>
    <property type="match status" value="2"/>
</dbReference>
<feature type="transmembrane region" description="Helical" evidence="1">
    <location>
        <begin position="361"/>
        <end position="382"/>
    </location>
</feature>
<dbReference type="SUPFAM" id="SSF82714">
    <property type="entry name" value="Multidrug efflux transporter AcrB TolC docking domain, DN and DC subdomains"/>
    <property type="match status" value="2"/>
</dbReference>
<keyword evidence="1" id="KW-0472">Membrane</keyword>
<dbReference type="Gene3D" id="3.30.2090.10">
    <property type="entry name" value="Multidrug efflux transporter AcrB TolC docking domain, DN and DC subdomains"/>
    <property type="match status" value="2"/>
</dbReference>
<feature type="transmembrane region" description="Helical" evidence="1">
    <location>
        <begin position="436"/>
        <end position="455"/>
    </location>
</feature>
<dbReference type="Gene3D" id="3.30.70.1430">
    <property type="entry name" value="Multidrug efflux transporter AcrB pore domain"/>
    <property type="match status" value="2"/>
</dbReference>
<dbReference type="Pfam" id="PF00873">
    <property type="entry name" value="ACR_tran"/>
    <property type="match status" value="1"/>
</dbReference>
<feature type="transmembrane region" description="Helical" evidence="1">
    <location>
        <begin position="907"/>
        <end position="928"/>
    </location>
</feature>
<dbReference type="AlphaFoldDB" id="A0A975BX40"/>
<dbReference type="KEGG" id="dmm:dnm_092490"/>